<dbReference type="PROSITE" id="PS51722">
    <property type="entry name" value="G_TR_2"/>
    <property type="match status" value="1"/>
</dbReference>
<dbReference type="InterPro" id="IPR050055">
    <property type="entry name" value="EF-Tu_GTPase"/>
</dbReference>
<dbReference type="eggNOG" id="KOG0460">
    <property type="taxonomic scope" value="Eukaryota"/>
</dbReference>
<dbReference type="AlphaFoldDB" id="A5H2T4"/>
<dbReference type="KEGG" id="lel:PVL30_001295"/>
<sequence length="422" mass="46456">MFQRIQSLLPRRLALTSRPLLTRGYAAYNRTKPHVNIGTIGHVDHGKTTLTAAITKVLAEKGYANFLDYGSIDRAPEERARGITISAAHVEYETDKRHYAHSDLPGHSDYIKNMITGASQMDGAIIVVAATDGQMPQTREHMLLARQVGIQNLVVYVNKVDTIDDPEMLELVEMEMRELLSHYGFDGENTPVIMGSALCALEGKKPEIGVESINKLLDAVDEYIPTPERDADQPFLMPVEDVFSISGRGTVVTGRVERGSLKKGEEVEIVGESSFKATSTGIEMFKKELDAAIAGDNCGILLRGVKRDEVKRGMVLAKPGTLKSHKKFLASIYVLTTEEGGRKTPFGEGYKPQLFFRTSDITADFSFPEGEGVDHSRMVMPGDNVEMVGTLIKLAPLELNQRFNIREGGKTVGTGMVTRIIE</sequence>
<dbReference type="PANTHER" id="PTHR43721">
    <property type="entry name" value="ELONGATION FACTOR TU-RELATED"/>
    <property type="match status" value="1"/>
</dbReference>
<evidence type="ECO:0000256" key="8">
    <source>
        <dbReference type="ARBA" id="ARBA00023134"/>
    </source>
</evidence>
<accession>A5H2T4</accession>
<dbReference type="Gene3D" id="3.40.50.300">
    <property type="entry name" value="P-loop containing nucleotide triphosphate hydrolases"/>
    <property type="match status" value="1"/>
</dbReference>
<dbReference type="CDD" id="cd03707">
    <property type="entry name" value="EFTU_III"/>
    <property type="match status" value="1"/>
</dbReference>
<dbReference type="Pfam" id="PF03143">
    <property type="entry name" value="GTP_EFTU_D3"/>
    <property type="match status" value="1"/>
</dbReference>
<evidence type="ECO:0000256" key="9">
    <source>
        <dbReference type="ARBA" id="ARBA00057325"/>
    </source>
</evidence>
<evidence type="ECO:0000256" key="1">
    <source>
        <dbReference type="ARBA" id="ARBA00004173"/>
    </source>
</evidence>
<keyword evidence="13" id="KW-1185">Reference proteome</keyword>
<gene>
    <name evidence="12" type="ORF">LELG_05799</name>
</gene>
<comment type="function">
    <text evidence="10">This protein promotes the GTP-dependent binding of aminoacyl-tRNA to the A-site of ribosomes during protein biosynthesis.</text>
</comment>
<dbReference type="NCBIfam" id="NF000766">
    <property type="entry name" value="PRK00049.1"/>
    <property type="match status" value="1"/>
</dbReference>
<dbReference type="Pfam" id="PF00009">
    <property type="entry name" value="GTP_EFTU"/>
    <property type="match status" value="1"/>
</dbReference>
<evidence type="ECO:0000256" key="6">
    <source>
        <dbReference type="ARBA" id="ARBA00022946"/>
    </source>
</evidence>
<keyword evidence="8 10" id="KW-0342">GTP-binding</keyword>
<dbReference type="FunFam" id="3.40.50.300:FF:000003">
    <property type="entry name" value="Elongation factor Tu"/>
    <property type="match status" value="1"/>
</dbReference>
<dbReference type="SUPFAM" id="SSF52540">
    <property type="entry name" value="P-loop containing nucleoside triphosphate hydrolases"/>
    <property type="match status" value="1"/>
</dbReference>
<dbReference type="FunFam" id="2.40.30.10:FF:000001">
    <property type="entry name" value="Elongation factor Tu"/>
    <property type="match status" value="1"/>
</dbReference>
<dbReference type="GO" id="GO:0003746">
    <property type="term" value="F:translation elongation factor activity"/>
    <property type="evidence" value="ECO:0007669"/>
    <property type="project" value="UniProtKB-UniRule"/>
</dbReference>
<organism evidence="12 13">
    <name type="scientific">Lodderomyces elongisporus (strain ATCC 11503 / CBS 2605 / JCM 1781 / NBRC 1676 / NRRL YB-4239)</name>
    <name type="common">Yeast</name>
    <name type="synonym">Saccharomyces elongisporus</name>
    <dbReference type="NCBI Taxonomy" id="379508"/>
    <lineage>
        <taxon>Eukaryota</taxon>
        <taxon>Fungi</taxon>
        <taxon>Dikarya</taxon>
        <taxon>Ascomycota</taxon>
        <taxon>Saccharomycotina</taxon>
        <taxon>Pichiomycetes</taxon>
        <taxon>Debaryomycetaceae</taxon>
        <taxon>Candida/Lodderomyces clade</taxon>
        <taxon>Lodderomyces</taxon>
    </lineage>
</organism>
<evidence type="ECO:0000256" key="3">
    <source>
        <dbReference type="ARBA" id="ARBA00022741"/>
    </source>
</evidence>
<evidence type="ECO:0000256" key="5">
    <source>
        <dbReference type="ARBA" id="ARBA00022917"/>
    </source>
</evidence>
<dbReference type="Gene3D" id="2.40.30.10">
    <property type="entry name" value="Translation factors"/>
    <property type="match status" value="2"/>
</dbReference>
<comment type="similarity">
    <text evidence="2 10">Belongs to the TRAFAC class translation factor GTPase superfamily. Classic translation factor GTPase family. EF-Tu/EF-1A subfamily.</text>
</comment>
<dbReference type="InterPro" id="IPR009001">
    <property type="entry name" value="Transl_elong_EF1A/Init_IF2_C"/>
</dbReference>
<dbReference type="InterPro" id="IPR031157">
    <property type="entry name" value="G_TR_CS"/>
</dbReference>
<keyword evidence="3 10" id="KW-0547">Nucleotide-binding</keyword>
<dbReference type="CDD" id="cd01884">
    <property type="entry name" value="EF_Tu"/>
    <property type="match status" value="1"/>
</dbReference>
<dbReference type="InterPro" id="IPR009000">
    <property type="entry name" value="Transl_B-barrel_sf"/>
</dbReference>
<dbReference type="InterPro" id="IPR027417">
    <property type="entry name" value="P-loop_NTPase"/>
</dbReference>
<keyword evidence="6" id="KW-0809">Transit peptide</keyword>
<dbReference type="NCBIfam" id="NF009373">
    <property type="entry name" value="PRK12736.1"/>
    <property type="match status" value="1"/>
</dbReference>
<dbReference type="GO" id="GO:0005525">
    <property type="term" value="F:GTP binding"/>
    <property type="evidence" value="ECO:0007669"/>
    <property type="project" value="UniProtKB-UniRule"/>
</dbReference>
<dbReference type="InterPro" id="IPR041709">
    <property type="entry name" value="EF-Tu_GTP-bd"/>
</dbReference>
<dbReference type="HOGENOM" id="CLU_007265_0_0_1"/>
<dbReference type="SUPFAM" id="SSF50447">
    <property type="entry name" value="Translation proteins"/>
    <property type="match status" value="1"/>
</dbReference>
<dbReference type="GO" id="GO:0003924">
    <property type="term" value="F:GTPase activity"/>
    <property type="evidence" value="ECO:0007669"/>
    <property type="project" value="UniProtKB-UniRule"/>
</dbReference>
<dbReference type="InterPro" id="IPR000795">
    <property type="entry name" value="T_Tr_GTP-bd_dom"/>
</dbReference>
<evidence type="ECO:0000256" key="10">
    <source>
        <dbReference type="RuleBase" id="RU000325"/>
    </source>
</evidence>
<dbReference type="InterPro" id="IPR004161">
    <property type="entry name" value="EFTu-like_2"/>
</dbReference>
<dbReference type="PRINTS" id="PR00315">
    <property type="entry name" value="ELONGATNFCT"/>
</dbReference>
<keyword evidence="4 10" id="KW-0251">Elongation factor</keyword>
<name>A5H2T4_LODEL</name>
<evidence type="ECO:0000313" key="12">
    <source>
        <dbReference type="EMBL" id="EDK47618.1"/>
    </source>
</evidence>
<proteinExistence type="inferred from homology"/>
<dbReference type="InterPro" id="IPR004541">
    <property type="entry name" value="Transl_elong_EFTu/EF1A_bac/org"/>
</dbReference>
<dbReference type="InterPro" id="IPR004160">
    <property type="entry name" value="Transl_elong_EFTu/EF1A_C"/>
</dbReference>
<dbReference type="PROSITE" id="PS00301">
    <property type="entry name" value="G_TR_1"/>
    <property type="match status" value="1"/>
</dbReference>
<feature type="domain" description="Tr-type G" evidence="11">
    <location>
        <begin position="32"/>
        <end position="228"/>
    </location>
</feature>
<evidence type="ECO:0000313" key="13">
    <source>
        <dbReference type="Proteomes" id="UP000001996"/>
    </source>
</evidence>
<keyword evidence="7" id="KW-0496">Mitochondrion</keyword>
<dbReference type="SUPFAM" id="SSF50465">
    <property type="entry name" value="EF-Tu/eEF-1alpha/eIF2-gamma C-terminal domain"/>
    <property type="match status" value="1"/>
</dbReference>
<dbReference type="EMBL" id="DS236880">
    <property type="protein sequence ID" value="EDK47618.1"/>
    <property type="molecule type" value="Genomic_DNA"/>
</dbReference>
<dbReference type="OMA" id="EGDKEWG"/>
<protein>
    <recommendedName>
        <fullName evidence="10">Elongation factor Tu</fullName>
    </recommendedName>
</protein>
<comment type="subcellular location">
    <subcellularLocation>
        <location evidence="1">Mitochondrion</location>
    </subcellularLocation>
</comment>
<evidence type="ECO:0000259" key="11">
    <source>
        <dbReference type="PROSITE" id="PS51722"/>
    </source>
</evidence>
<reference evidence="12 13" key="1">
    <citation type="journal article" date="2009" name="Nature">
        <title>Evolution of pathogenicity and sexual reproduction in eight Candida genomes.</title>
        <authorList>
            <person name="Butler G."/>
            <person name="Rasmussen M.D."/>
            <person name="Lin M.F."/>
            <person name="Santos M.A."/>
            <person name="Sakthikumar S."/>
            <person name="Munro C.A."/>
            <person name="Rheinbay E."/>
            <person name="Grabherr M."/>
            <person name="Forche A."/>
            <person name="Reedy J.L."/>
            <person name="Agrafioti I."/>
            <person name="Arnaud M.B."/>
            <person name="Bates S."/>
            <person name="Brown A.J."/>
            <person name="Brunke S."/>
            <person name="Costanzo M.C."/>
            <person name="Fitzpatrick D.A."/>
            <person name="de Groot P.W."/>
            <person name="Harris D."/>
            <person name="Hoyer L.L."/>
            <person name="Hube B."/>
            <person name="Klis F.M."/>
            <person name="Kodira C."/>
            <person name="Lennard N."/>
            <person name="Logue M.E."/>
            <person name="Martin R."/>
            <person name="Neiman A.M."/>
            <person name="Nikolaou E."/>
            <person name="Quail M.A."/>
            <person name="Quinn J."/>
            <person name="Santos M.C."/>
            <person name="Schmitzberger F.F."/>
            <person name="Sherlock G."/>
            <person name="Shah P."/>
            <person name="Silverstein K.A."/>
            <person name="Skrzypek M.S."/>
            <person name="Soll D."/>
            <person name="Staggs R."/>
            <person name="Stansfield I."/>
            <person name="Stumpf M.P."/>
            <person name="Sudbery P.E."/>
            <person name="Srikantha T."/>
            <person name="Zeng Q."/>
            <person name="Berman J."/>
            <person name="Berriman M."/>
            <person name="Heitman J."/>
            <person name="Gow N.A."/>
            <person name="Lorenz M.C."/>
            <person name="Birren B.W."/>
            <person name="Kellis M."/>
            <person name="Cuomo C.A."/>
        </authorList>
    </citation>
    <scope>NUCLEOTIDE SEQUENCE [LARGE SCALE GENOMIC DNA]</scope>
    <source>
        <strain evidence="13">ATCC 11503 / BCRC 21390 / CBS 2605 / JCM 1781 / NBRC 1676 / NRRL YB-4239</strain>
    </source>
</reference>
<dbReference type="InParanoid" id="A5H2T4"/>
<evidence type="ECO:0000256" key="4">
    <source>
        <dbReference type="ARBA" id="ARBA00022768"/>
    </source>
</evidence>
<dbReference type="PANTHER" id="PTHR43721:SF36">
    <property type="entry name" value="ELONGATION FACTOR TU, MITOCHONDRIAL"/>
    <property type="match status" value="1"/>
</dbReference>
<dbReference type="STRING" id="379508.A5H2T4"/>
<dbReference type="InterPro" id="IPR005225">
    <property type="entry name" value="Small_GTP-bd"/>
</dbReference>
<dbReference type="CDD" id="cd03697">
    <property type="entry name" value="EFTU_II"/>
    <property type="match status" value="1"/>
</dbReference>
<dbReference type="Proteomes" id="UP000001996">
    <property type="component" value="Unassembled WGS sequence"/>
</dbReference>
<dbReference type="FunCoup" id="A5H2T4">
    <property type="interactions" value="844"/>
</dbReference>
<dbReference type="GeneID" id="5236000"/>
<dbReference type="InterPro" id="IPR033720">
    <property type="entry name" value="EFTU_2"/>
</dbReference>
<dbReference type="OrthoDB" id="2067at2759"/>
<evidence type="ECO:0000256" key="7">
    <source>
        <dbReference type="ARBA" id="ARBA00023128"/>
    </source>
</evidence>
<evidence type="ECO:0000256" key="2">
    <source>
        <dbReference type="ARBA" id="ARBA00007249"/>
    </source>
</evidence>
<dbReference type="VEuPathDB" id="FungiDB:LELG_05799"/>
<dbReference type="NCBIfam" id="TIGR00231">
    <property type="entry name" value="small_GTP"/>
    <property type="match status" value="1"/>
</dbReference>
<comment type="function">
    <text evidence="9">G-protein that, in its active GTP-bound form, binds to and delivers aminoacyl-tRNA to the A-site of ribosomes during protein biosynthesis. In the presence of a correct codon-anticodon match between the aminoacyl-tRNA and the A-site codon of the ribosome-bound mRNA, the ribosome acts as a GTPase activator and the GTP is hydrolyzed. The inactive GDP-bound form leaves the ribosome and must be recycled before binding another molecule of aminoacyl-tRNA. Required for mitochondrial protein biosynthesis and maintenance of mitochondrial DNA.</text>
</comment>
<dbReference type="GO" id="GO:0005739">
    <property type="term" value="C:mitochondrion"/>
    <property type="evidence" value="ECO:0007669"/>
    <property type="project" value="UniProtKB-SubCell"/>
</dbReference>
<dbReference type="Pfam" id="PF03144">
    <property type="entry name" value="GTP_EFTU_D2"/>
    <property type="match status" value="1"/>
</dbReference>
<keyword evidence="5" id="KW-0648">Protein biosynthesis</keyword>
<dbReference type="GO" id="GO:0070125">
    <property type="term" value="P:mitochondrial translational elongation"/>
    <property type="evidence" value="ECO:0007669"/>
    <property type="project" value="TreeGrafter"/>
</dbReference>
<dbReference type="HAMAP" id="MF_00118_B">
    <property type="entry name" value="EF_Tu_B"/>
    <property type="match status" value="1"/>
</dbReference>
<dbReference type="NCBIfam" id="NF009372">
    <property type="entry name" value="PRK12735.1"/>
    <property type="match status" value="1"/>
</dbReference>
<dbReference type="NCBIfam" id="TIGR00485">
    <property type="entry name" value="EF-Tu"/>
    <property type="match status" value="1"/>
</dbReference>